<keyword evidence="4" id="KW-0804">Transcription</keyword>
<dbReference type="PRINTS" id="PR00039">
    <property type="entry name" value="HTHLYSR"/>
</dbReference>
<dbReference type="PROSITE" id="PS50931">
    <property type="entry name" value="HTH_LYSR"/>
    <property type="match status" value="1"/>
</dbReference>
<dbReference type="EMBL" id="QZDH01000042">
    <property type="protein sequence ID" value="RJL49664.1"/>
    <property type="molecule type" value="Genomic_DNA"/>
</dbReference>
<organism evidence="6 7">
    <name type="scientific">Pectobacterium carotovorum</name>
    <name type="common">Erwinia carotovora</name>
    <dbReference type="NCBI Taxonomy" id="554"/>
    <lineage>
        <taxon>Bacteria</taxon>
        <taxon>Pseudomonadati</taxon>
        <taxon>Pseudomonadota</taxon>
        <taxon>Gammaproteobacteria</taxon>
        <taxon>Enterobacterales</taxon>
        <taxon>Pectobacteriaceae</taxon>
        <taxon>Pectobacterium</taxon>
    </lineage>
</organism>
<gene>
    <name evidence="6" type="ORF">D5071_16070</name>
</gene>
<dbReference type="FunFam" id="1.10.10.10:FF:000001">
    <property type="entry name" value="LysR family transcriptional regulator"/>
    <property type="match status" value="1"/>
</dbReference>
<dbReference type="AlphaFoldDB" id="A0A419ATA6"/>
<dbReference type="PANTHER" id="PTHR30419">
    <property type="entry name" value="HTH-TYPE TRANSCRIPTIONAL REGULATOR YBHD"/>
    <property type="match status" value="1"/>
</dbReference>
<dbReference type="InterPro" id="IPR036390">
    <property type="entry name" value="WH_DNA-bd_sf"/>
</dbReference>
<evidence type="ECO:0000256" key="2">
    <source>
        <dbReference type="ARBA" id="ARBA00023015"/>
    </source>
</evidence>
<evidence type="ECO:0000313" key="6">
    <source>
        <dbReference type="EMBL" id="RJL49664.1"/>
    </source>
</evidence>
<dbReference type="InterPro" id="IPR000847">
    <property type="entry name" value="LysR_HTH_N"/>
</dbReference>
<evidence type="ECO:0000256" key="3">
    <source>
        <dbReference type="ARBA" id="ARBA00023125"/>
    </source>
</evidence>
<reference evidence="6 7" key="1">
    <citation type="submission" date="2018-09" db="EMBL/GenBank/DDBJ databases">
        <title>Phylogenetic diversity of Pectobacterium and Dickeya strains causing blackleg disease of potato in Morocco.</title>
        <authorList>
            <person name="Oulghazi S."/>
            <person name="Moumni M."/>
            <person name="Faure D."/>
        </authorList>
    </citation>
    <scope>NUCLEOTIDE SEQUENCE [LARGE SCALE GENOMIC DNA]</scope>
    <source>
        <strain evidence="6 7">S1.15.11.2D</strain>
    </source>
</reference>
<sequence>MLGSCNMHLDLRQLRNFLALAEHGSFVQAAEAVCLSQSAFSRSIQALEQTMGHPLIDRQSRRFALTWQGNTLLPFARRMQELSWELMTDMRQISEAQEGELTFGCGPAPSTTLIPKAVAHFHALRPRARVTYSVDNWQSLRERLLADEWPFIVADTWQAEMETNLHVQPLSQQRCFFICHSSHPLAQQANVTPDDLLRFPLASPFMPVGMRKVLAALTRQPDYRPQIQCDHIYSVFSILRHTQAISFASEDGFALGRLSHQLVEIPLTGTPPEWGNMQTRFGIVTCLQRTLPLLAELMIESILAQDRLRSPAPALPTL</sequence>
<evidence type="ECO:0000313" key="7">
    <source>
        <dbReference type="Proteomes" id="UP000283655"/>
    </source>
</evidence>
<dbReference type="InterPro" id="IPR005119">
    <property type="entry name" value="LysR_subst-bd"/>
</dbReference>
<keyword evidence="2" id="KW-0805">Transcription regulation</keyword>
<dbReference type="GO" id="GO:0005829">
    <property type="term" value="C:cytosol"/>
    <property type="evidence" value="ECO:0007669"/>
    <property type="project" value="TreeGrafter"/>
</dbReference>
<dbReference type="Pfam" id="PF03466">
    <property type="entry name" value="LysR_substrate"/>
    <property type="match status" value="1"/>
</dbReference>
<name>A0A419ATA6_PECCA</name>
<feature type="domain" description="HTH lysR-type" evidence="5">
    <location>
        <begin position="9"/>
        <end position="66"/>
    </location>
</feature>
<evidence type="ECO:0000256" key="1">
    <source>
        <dbReference type="ARBA" id="ARBA00009437"/>
    </source>
</evidence>
<comment type="caution">
    <text evidence="6">The sequence shown here is derived from an EMBL/GenBank/DDBJ whole genome shotgun (WGS) entry which is preliminary data.</text>
</comment>
<comment type="similarity">
    <text evidence="1">Belongs to the LysR transcriptional regulatory family.</text>
</comment>
<dbReference type="Pfam" id="PF00126">
    <property type="entry name" value="HTH_1"/>
    <property type="match status" value="1"/>
</dbReference>
<accession>A0A419ATA6</accession>
<evidence type="ECO:0000259" key="5">
    <source>
        <dbReference type="PROSITE" id="PS50931"/>
    </source>
</evidence>
<dbReference type="InterPro" id="IPR050950">
    <property type="entry name" value="HTH-type_LysR_regulators"/>
</dbReference>
<dbReference type="SUPFAM" id="SSF46785">
    <property type="entry name" value="Winged helix' DNA-binding domain"/>
    <property type="match status" value="1"/>
</dbReference>
<dbReference type="Gene3D" id="3.40.190.290">
    <property type="match status" value="1"/>
</dbReference>
<protein>
    <submittedName>
        <fullName evidence="6">LysR family transcriptional regulator</fullName>
    </submittedName>
</protein>
<dbReference type="PANTHER" id="PTHR30419:SF30">
    <property type="entry name" value="LYSR FAMILY TRANSCRIPTIONAL REGULATOR"/>
    <property type="match status" value="1"/>
</dbReference>
<dbReference type="Proteomes" id="UP000283655">
    <property type="component" value="Unassembled WGS sequence"/>
</dbReference>
<dbReference type="Gene3D" id="1.10.10.10">
    <property type="entry name" value="Winged helix-like DNA-binding domain superfamily/Winged helix DNA-binding domain"/>
    <property type="match status" value="1"/>
</dbReference>
<keyword evidence="3" id="KW-0238">DNA-binding</keyword>
<dbReference type="GO" id="GO:0003700">
    <property type="term" value="F:DNA-binding transcription factor activity"/>
    <property type="evidence" value="ECO:0007669"/>
    <property type="project" value="InterPro"/>
</dbReference>
<evidence type="ECO:0000256" key="4">
    <source>
        <dbReference type="ARBA" id="ARBA00023163"/>
    </source>
</evidence>
<dbReference type="InterPro" id="IPR036388">
    <property type="entry name" value="WH-like_DNA-bd_sf"/>
</dbReference>
<proteinExistence type="inferred from homology"/>
<dbReference type="SUPFAM" id="SSF53850">
    <property type="entry name" value="Periplasmic binding protein-like II"/>
    <property type="match status" value="1"/>
</dbReference>
<dbReference type="GO" id="GO:0003677">
    <property type="term" value="F:DNA binding"/>
    <property type="evidence" value="ECO:0007669"/>
    <property type="project" value="UniProtKB-KW"/>
</dbReference>